<keyword evidence="1" id="KW-0547">Nucleotide-binding</keyword>
<dbReference type="Pfam" id="PF22335">
    <property type="entry name" value="Cas10-Cmr2_palm2"/>
    <property type="match status" value="1"/>
</dbReference>
<keyword evidence="2" id="KW-0051">Antiviral defense</keyword>
<evidence type="ECO:0000313" key="5">
    <source>
        <dbReference type="Proteomes" id="UP000003835"/>
    </source>
</evidence>
<dbReference type="Gene3D" id="3.30.70.270">
    <property type="match status" value="1"/>
</dbReference>
<gene>
    <name evidence="4" type="ORF">MC7420_4436</name>
</gene>
<keyword evidence="5" id="KW-1185">Reference proteome</keyword>
<dbReference type="InterPro" id="IPR054767">
    <property type="entry name" value="Cas10-Cmr2_palm2"/>
</dbReference>
<evidence type="ECO:0000259" key="3">
    <source>
        <dbReference type="PROSITE" id="PS50887"/>
    </source>
</evidence>
<dbReference type="InterPro" id="IPR043128">
    <property type="entry name" value="Rev_trsase/Diguanyl_cyclase"/>
</dbReference>
<dbReference type="GO" id="GO:0000166">
    <property type="term" value="F:nucleotide binding"/>
    <property type="evidence" value="ECO:0007669"/>
    <property type="project" value="UniProtKB-KW"/>
</dbReference>
<dbReference type="PROSITE" id="PS50887">
    <property type="entry name" value="GGDEF"/>
    <property type="match status" value="1"/>
</dbReference>
<dbReference type="AlphaFoldDB" id="B4VY73"/>
<proteinExistence type="predicted"/>
<accession>B4VY73</accession>
<dbReference type="GO" id="GO:0051607">
    <property type="term" value="P:defense response to virus"/>
    <property type="evidence" value="ECO:0007669"/>
    <property type="project" value="UniProtKB-KW"/>
</dbReference>
<dbReference type="eggNOG" id="COG1353">
    <property type="taxonomic scope" value="Bacteria"/>
</dbReference>
<dbReference type="Proteomes" id="UP000003835">
    <property type="component" value="Unassembled WGS sequence"/>
</dbReference>
<dbReference type="Pfam" id="PF12469">
    <property type="entry name" value="Cmr2_N"/>
    <property type="match status" value="1"/>
</dbReference>
<reference evidence="4 5" key="1">
    <citation type="submission" date="2008-07" db="EMBL/GenBank/DDBJ databases">
        <authorList>
            <person name="Tandeau de Marsac N."/>
            <person name="Ferriera S."/>
            <person name="Johnson J."/>
            <person name="Kravitz S."/>
            <person name="Beeson K."/>
            <person name="Sutton G."/>
            <person name="Rogers Y.-H."/>
            <person name="Friedman R."/>
            <person name="Frazier M."/>
            <person name="Venter J.C."/>
        </authorList>
    </citation>
    <scope>NUCLEOTIDE SEQUENCE [LARGE SCALE GENOMIC DNA]</scope>
    <source>
        <strain evidence="4 5">PCC 7420</strain>
    </source>
</reference>
<name>B4VY73_9CYAN</name>
<dbReference type="SUPFAM" id="SSF55073">
    <property type="entry name" value="Nucleotide cyclase"/>
    <property type="match status" value="1"/>
</dbReference>
<dbReference type="InterPro" id="IPR000160">
    <property type="entry name" value="GGDEF_dom"/>
</dbReference>
<protein>
    <recommendedName>
        <fullName evidence="3">GGDEF domain-containing protein</fullName>
    </recommendedName>
</protein>
<dbReference type="InterPro" id="IPR024615">
    <property type="entry name" value="CRISPR-assoc_Cmr2_N"/>
</dbReference>
<evidence type="ECO:0000313" key="4">
    <source>
        <dbReference type="EMBL" id="EDX73189.1"/>
    </source>
</evidence>
<evidence type="ECO:0000256" key="2">
    <source>
        <dbReference type="ARBA" id="ARBA00023118"/>
    </source>
</evidence>
<dbReference type="InterPro" id="IPR029787">
    <property type="entry name" value="Nucleotide_cyclase"/>
</dbReference>
<dbReference type="InterPro" id="IPR038242">
    <property type="entry name" value="Cmr2_N"/>
</dbReference>
<dbReference type="HOGENOM" id="CLU_025857_0_0_3"/>
<evidence type="ECO:0000256" key="1">
    <source>
        <dbReference type="ARBA" id="ARBA00022741"/>
    </source>
</evidence>
<sequence>MSTYLMNMDKDNQCYTVITFAPVQGFIEKSRKLRDLYGSSFLLSYLACAICHAAKKHDCRVVSPALINVTQGTPNQIIIAGNFPENIAEAAFNQAWQTVVETCQKYIEQALNTFTYTWQREWNAWSNHAWEFFWTQSTDAELSQAKATDITPEDVTLMTHARRKLNQLKTQRNWIAINWQGESSTLSGTGAIAYPRMTDKTHPLNSSMAEQTQDINQFYHQLSQHLGESILDPSERLSIPELIKRLITLDAIANQFISEKDLPSIEIPQSFVDLNRFDNKLWAGYFQGDGDKIGDYLRHLKEKGADEADSLHTFSQAMMEWGRNLKYYLPPTQAERVKRRNLDADGRIIYAGGDDFLGVLYRIPEPNQPKLTAQDCLNWFYQFPQIWQQHKHKITVSVGLVWAAPSVPQRDVLQHCREAEKSAKNKGRDRLAIRILFNSGNYLEWVCPWWCLQQFLESYQDREGDTLAALQEKPKGNKTTPNWTHFYNDVTTLESRHAFQEQTQIALGLFELYFTPENRQCLETHLWDTSDADHQQKTGILGNQPHVQEKQNIKALNNWVINLAKVGFHLSSSVTENA</sequence>
<feature type="domain" description="GGDEF" evidence="3">
    <location>
        <begin position="281"/>
        <end position="436"/>
    </location>
</feature>
<organism evidence="4 5">
    <name type="scientific">Coleofasciculus chthonoplastes PCC 7420</name>
    <dbReference type="NCBI Taxonomy" id="118168"/>
    <lineage>
        <taxon>Bacteria</taxon>
        <taxon>Bacillati</taxon>
        <taxon>Cyanobacteriota</taxon>
        <taxon>Cyanophyceae</taxon>
        <taxon>Coleofasciculales</taxon>
        <taxon>Coleofasciculaceae</taxon>
        <taxon>Coleofasciculus</taxon>
    </lineage>
</organism>
<dbReference type="EMBL" id="DS989859">
    <property type="protein sequence ID" value="EDX73189.1"/>
    <property type="molecule type" value="Genomic_DNA"/>
</dbReference>
<dbReference type="Gene3D" id="3.30.70.2220">
    <property type="entry name" value="CRISPR-Cas system, Cmr2 subunit, D1 domain, cysteine cluster"/>
    <property type="match status" value="1"/>
</dbReference>
<dbReference type="STRING" id="118168.MC7420_4436"/>